<gene>
    <name evidence="4" type="ORF">g.52609</name>
</gene>
<protein>
    <recommendedName>
        <fullName evidence="3">Phospholipase C-beta C-terminal domain-containing protein</fullName>
    </recommendedName>
</protein>
<feature type="region of interest" description="Disordered" evidence="2">
    <location>
        <begin position="26"/>
        <end position="61"/>
    </location>
</feature>
<proteinExistence type="predicted"/>
<dbReference type="GO" id="GO:0004435">
    <property type="term" value="F:phosphatidylinositol-4,5-bisphosphate phospholipase C activity"/>
    <property type="evidence" value="ECO:0007669"/>
    <property type="project" value="InterPro"/>
</dbReference>
<feature type="region of interest" description="Disordered" evidence="2">
    <location>
        <begin position="313"/>
        <end position="333"/>
    </location>
</feature>
<dbReference type="Pfam" id="PF08703">
    <property type="entry name" value="PLC-beta_C"/>
    <property type="match status" value="1"/>
</dbReference>
<feature type="region of interest" description="Disordered" evidence="2">
    <location>
        <begin position="92"/>
        <end position="117"/>
    </location>
</feature>
<dbReference type="GO" id="GO:0016042">
    <property type="term" value="P:lipid catabolic process"/>
    <property type="evidence" value="ECO:0007669"/>
    <property type="project" value="InterPro"/>
</dbReference>
<name>A0A1B6KCA9_9HEMI</name>
<dbReference type="Gene3D" id="1.20.1230.10">
    <property type="entry name" value="Phospholipase C beta, distal C-terminal domain"/>
    <property type="match status" value="1"/>
</dbReference>
<accession>A0A1B6KCA9</accession>
<feature type="coiled-coil region" evidence="1">
    <location>
        <begin position="271"/>
        <end position="305"/>
    </location>
</feature>
<feature type="non-terminal residue" evidence="4">
    <location>
        <position position="1"/>
    </location>
</feature>
<organism evidence="4">
    <name type="scientific">Graphocephala atropunctata</name>
    <dbReference type="NCBI Taxonomy" id="36148"/>
    <lineage>
        <taxon>Eukaryota</taxon>
        <taxon>Metazoa</taxon>
        <taxon>Ecdysozoa</taxon>
        <taxon>Arthropoda</taxon>
        <taxon>Hexapoda</taxon>
        <taxon>Insecta</taxon>
        <taxon>Pterygota</taxon>
        <taxon>Neoptera</taxon>
        <taxon>Paraneoptera</taxon>
        <taxon>Hemiptera</taxon>
        <taxon>Auchenorrhyncha</taxon>
        <taxon>Membracoidea</taxon>
        <taxon>Cicadellidae</taxon>
        <taxon>Cicadellinae</taxon>
        <taxon>Cicadellini</taxon>
        <taxon>Graphocephala</taxon>
    </lineage>
</organism>
<dbReference type="SUPFAM" id="SSF69989">
    <property type="entry name" value="C-terminal domain of PLC-beta"/>
    <property type="match status" value="1"/>
</dbReference>
<evidence type="ECO:0000256" key="1">
    <source>
        <dbReference type="SAM" id="Coils"/>
    </source>
</evidence>
<feature type="domain" description="Phospholipase C-beta C-terminal" evidence="3">
    <location>
        <begin position="67"/>
        <end position="318"/>
    </location>
</feature>
<dbReference type="EMBL" id="GEBQ01030932">
    <property type="protein sequence ID" value="JAT09045.1"/>
    <property type="molecule type" value="Transcribed_RNA"/>
</dbReference>
<dbReference type="GO" id="GO:0005509">
    <property type="term" value="F:calcium ion binding"/>
    <property type="evidence" value="ECO:0007669"/>
    <property type="project" value="InterPro"/>
</dbReference>
<keyword evidence="1" id="KW-0175">Coiled coil</keyword>
<feature type="compositionally biased region" description="Basic and acidic residues" evidence="2">
    <location>
        <begin position="92"/>
        <end position="103"/>
    </location>
</feature>
<feature type="compositionally biased region" description="Polar residues" evidence="2">
    <location>
        <begin position="39"/>
        <end position="61"/>
    </location>
</feature>
<evidence type="ECO:0000259" key="3">
    <source>
        <dbReference type="Pfam" id="PF08703"/>
    </source>
</evidence>
<dbReference type="InterPro" id="IPR042531">
    <property type="entry name" value="PLC-beta_C_sf"/>
</dbReference>
<sequence length="333" mass="37920">PELTPTTSVSPGVHRLSIAPTTLLAVTDPEELSAPPDTTPATDSLAANRSPPRVQQSSLSLSDELIAESLEKLMENKAFKERRSELDKKLETLKKKHEKERSRVQSQKSSSDTEKSKSKFYMGNKLVKRLSSKNISETVVPATLPAEVSEGSECEGDNTTMRLPRSQSERLLAINREHVTQERELREKYHDLMFAALEKAMKTSQGNQLKTLRVLLEKETGEVMRRLETVRRTEVKELAKVHKDKDEVMRMKREVASTIVEKGVNERIRLTEIYEKKKDELLKQHQDVQNQLEDERTKAKTLLLREYEGKLLSTRVEEETETSPTTPAPAPHQ</sequence>
<evidence type="ECO:0000313" key="4">
    <source>
        <dbReference type="EMBL" id="JAT09045.1"/>
    </source>
</evidence>
<dbReference type="InterPro" id="IPR014815">
    <property type="entry name" value="PLC-beta_C"/>
</dbReference>
<dbReference type="AlphaFoldDB" id="A0A1B6KCA9"/>
<evidence type="ECO:0000256" key="2">
    <source>
        <dbReference type="SAM" id="MobiDB-lite"/>
    </source>
</evidence>
<reference evidence="4" key="1">
    <citation type="submission" date="2015-11" db="EMBL/GenBank/DDBJ databases">
        <title>De novo transcriptome assembly of four potential Pierce s Disease insect vectors from Arizona vineyards.</title>
        <authorList>
            <person name="Tassone E.E."/>
        </authorList>
    </citation>
    <scope>NUCLEOTIDE SEQUENCE</scope>
</reference>